<feature type="domain" description="ABC1 atypical kinase-like" evidence="6">
    <location>
        <begin position="93"/>
        <end position="345"/>
    </location>
</feature>
<dbReference type="SUPFAM" id="SSF56112">
    <property type="entry name" value="Protein kinase-like (PK-like)"/>
    <property type="match status" value="1"/>
</dbReference>
<dbReference type="InterPro" id="IPR034646">
    <property type="entry name" value="ADCK3_dom"/>
</dbReference>
<dbReference type="Pfam" id="PF03109">
    <property type="entry name" value="ABC1"/>
    <property type="match status" value="1"/>
</dbReference>
<dbReference type="RefSeq" id="WP_118906270.1">
    <property type="nucleotide sequence ID" value="NZ_QWFA01000268.1"/>
</dbReference>
<dbReference type="InterPro" id="IPR011009">
    <property type="entry name" value="Kinase-like_dom_sf"/>
</dbReference>
<evidence type="ECO:0000256" key="1">
    <source>
        <dbReference type="ARBA" id="ARBA00009670"/>
    </source>
</evidence>
<reference evidence="7 8" key="1">
    <citation type="submission" date="2018-08" db="EMBL/GenBank/DDBJ databases">
        <title>Streptomyces globisporus 1912-4Crt, whole genome shotgun sequence.</title>
        <authorList>
            <person name="Matselyukh B."/>
        </authorList>
    </citation>
    <scope>NUCLEOTIDE SEQUENCE [LARGE SCALE GENOMIC DNA]</scope>
    <source>
        <strain evidence="7 8">1912-4Crt</strain>
    </source>
</reference>
<evidence type="ECO:0000256" key="2">
    <source>
        <dbReference type="ARBA" id="ARBA00022679"/>
    </source>
</evidence>
<sequence>MSDLPRKAVTRTAKLAALPLGFAGRATWGLGRRIGGKSAELVAREVQQRTADQLFKTLGELKGGAMKLGQALSVFESALPEEIAGPYRAALTKLQEAAPPLPARTVHGVLAERMGEDWREYFLEFEDTPAAAASIGQVHRAVWHDGRVVAVKVQYPGAGEALLSDLAQLSRFARLLGPLVPGVDVKPLIKELRDRVSEELDYELEAQAQREHAAEFADDPDVVIPQVVHQADQVLVTEWIDGIPLSEVIVEGTAEQRDRAGQLLARFLFSGPARTGLLHADPHPGNFRLLPPAEDAEPPEEDVPAGSWRLGVLDFGTVDRLPGGLPQTIGDSLRMAMEGDAAGVYALLREENFVKESIDLDPDEVLDYLLPMIEPTQVEEFVFTRGWIRDQAARVADPRSPAHQLGRQLNLPPSYVLIHRVTLSTIGVLCQLGATVRMREELEEWLPGFLAEATEGAEVPEEEGEPEEETVQV</sequence>
<keyword evidence="7" id="KW-0418">Kinase</keyword>
<dbReference type="InterPro" id="IPR051409">
    <property type="entry name" value="Atypical_kinase_ADCK"/>
</dbReference>
<dbReference type="AlphaFoldDB" id="A0A423UQV7"/>
<dbReference type="InterPro" id="IPR004147">
    <property type="entry name" value="ABC1_dom"/>
</dbReference>
<dbReference type="PANTHER" id="PTHR43851">
    <property type="match status" value="1"/>
</dbReference>
<feature type="region of interest" description="Disordered" evidence="5">
    <location>
        <begin position="454"/>
        <end position="473"/>
    </location>
</feature>
<evidence type="ECO:0000313" key="8">
    <source>
        <dbReference type="Proteomes" id="UP000285596"/>
    </source>
</evidence>
<protein>
    <submittedName>
        <fullName evidence="7">AarF/ABC1/UbiB kinase family protein</fullName>
    </submittedName>
</protein>
<gene>
    <name evidence="7" type="ORF">D3105_31375</name>
</gene>
<proteinExistence type="inferred from homology"/>
<evidence type="ECO:0000313" key="7">
    <source>
        <dbReference type="EMBL" id="ROV64710.1"/>
    </source>
</evidence>
<evidence type="ECO:0000256" key="5">
    <source>
        <dbReference type="SAM" id="MobiDB-lite"/>
    </source>
</evidence>
<evidence type="ECO:0000256" key="3">
    <source>
        <dbReference type="ARBA" id="ARBA00022741"/>
    </source>
</evidence>
<name>A0A423UQV7_STRGL</name>
<keyword evidence="3" id="KW-0547">Nucleotide-binding</keyword>
<dbReference type="Proteomes" id="UP000285596">
    <property type="component" value="Unassembled WGS sequence"/>
</dbReference>
<accession>A0A423UQV7</accession>
<dbReference type="EMBL" id="QWFA01000268">
    <property type="protein sequence ID" value="ROV64710.1"/>
    <property type="molecule type" value="Genomic_DNA"/>
</dbReference>
<dbReference type="PANTHER" id="PTHR43851:SF3">
    <property type="entry name" value="COENZYME Q8"/>
    <property type="match status" value="1"/>
</dbReference>
<feature type="compositionally biased region" description="Acidic residues" evidence="5">
    <location>
        <begin position="458"/>
        <end position="473"/>
    </location>
</feature>
<keyword evidence="2" id="KW-0808">Transferase</keyword>
<dbReference type="GO" id="GO:0005524">
    <property type="term" value="F:ATP binding"/>
    <property type="evidence" value="ECO:0007669"/>
    <property type="project" value="UniProtKB-KW"/>
</dbReference>
<dbReference type="GO" id="GO:0016301">
    <property type="term" value="F:kinase activity"/>
    <property type="evidence" value="ECO:0007669"/>
    <property type="project" value="UniProtKB-KW"/>
</dbReference>
<evidence type="ECO:0000256" key="4">
    <source>
        <dbReference type="ARBA" id="ARBA00022840"/>
    </source>
</evidence>
<organism evidence="7 8">
    <name type="scientific">Streptomyces globisporus</name>
    <dbReference type="NCBI Taxonomy" id="1908"/>
    <lineage>
        <taxon>Bacteria</taxon>
        <taxon>Bacillati</taxon>
        <taxon>Actinomycetota</taxon>
        <taxon>Actinomycetes</taxon>
        <taxon>Kitasatosporales</taxon>
        <taxon>Streptomycetaceae</taxon>
        <taxon>Streptomyces</taxon>
    </lineage>
</organism>
<dbReference type="CDD" id="cd13970">
    <property type="entry name" value="ABC1_ADCK3"/>
    <property type="match status" value="1"/>
</dbReference>
<comment type="caution">
    <text evidence="7">The sequence shown here is derived from an EMBL/GenBank/DDBJ whole genome shotgun (WGS) entry which is preliminary data.</text>
</comment>
<keyword evidence="4" id="KW-0067">ATP-binding</keyword>
<comment type="similarity">
    <text evidence="1">Belongs to the protein kinase superfamily. ADCK protein kinase family.</text>
</comment>
<evidence type="ECO:0000259" key="6">
    <source>
        <dbReference type="Pfam" id="PF03109"/>
    </source>
</evidence>